<keyword evidence="3 5" id="KW-0378">Hydrolase</keyword>
<dbReference type="PROSITE" id="PS00136">
    <property type="entry name" value="SUBTILASE_ASP"/>
    <property type="match status" value="1"/>
</dbReference>
<evidence type="ECO:0000256" key="3">
    <source>
        <dbReference type="ARBA" id="ARBA00022801"/>
    </source>
</evidence>
<evidence type="ECO:0000256" key="7">
    <source>
        <dbReference type="SAM" id="SignalP"/>
    </source>
</evidence>
<evidence type="ECO:0000259" key="8">
    <source>
        <dbReference type="Pfam" id="PF00082"/>
    </source>
</evidence>
<reference evidence="9 10" key="1">
    <citation type="submission" date="2024-03" db="EMBL/GenBank/DDBJ databases">
        <title>The Acrasis kona genome and developmental transcriptomes reveal deep origins of eukaryotic multicellular pathways.</title>
        <authorList>
            <person name="Sheikh S."/>
            <person name="Fu C.-J."/>
            <person name="Brown M.W."/>
            <person name="Baldauf S.L."/>
        </authorList>
    </citation>
    <scope>NUCLEOTIDE SEQUENCE [LARGE SCALE GENOMIC DNA]</scope>
    <source>
        <strain evidence="9 10">ATCC MYA-3509</strain>
    </source>
</reference>
<keyword evidence="7" id="KW-0732">Signal</keyword>
<dbReference type="EMBL" id="JAOPGA020000576">
    <property type="protein sequence ID" value="KAL0479554.1"/>
    <property type="molecule type" value="Genomic_DNA"/>
</dbReference>
<evidence type="ECO:0000256" key="6">
    <source>
        <dbReference type="RuleBase" id="RU003355"/>
    </source>
</evidence>
<keyword evidence="4 5" id="KW-0720">Serine protease</keyword>
<dbReference type="Pfam" id="PF00082">
    <property type="entry name" value="Peptidase_S8"/>
    <property type="match status" value="1"/>
</dbReference>
<gene>
    <name evidence="9" type="ORF">AKO1_007776</name>
</gene>
<evidence type="ECO:0000256" key="5">
    <source>
        <dbReference type="PROSITE-ProRule" id="PRU01240"/>
    </source>
</evidence>
<dbReference type="InterPro" id="IPR050131">
    <property type="entry name" value="Peptidase_S8_subtilisin-like"/>
</dbReference>
<keyword evidence="2 5" id="KW-0645">Protease</keyword>
<dbReference type="GO" id="GO:0005615">
    <property type="term" value="C:extracellular space"/>
    <property type="evidence" value="ECO:0007669"/>
    <property type="project" value="TreeGrafter"/>
</dbReference>
<evidence type="ECO:0000256" key="1">
    <source>
        <dbReference type="ARBA" id="ARBA00011073"/>
    </source>
</evidence>
<dbReference type="SUPFAM" id="SSF52743">
    <property type="entry name" value="Subtilisin-like"/>
    <property type="match status" value="1"/>
</dbReference>
<dbReference type="InterPro" id="IPR022398">
    <property type="entry name" value="Peptidase_S8_His-AS"/>
</dbReference>
<dbReference type="InterPro" id="IPR000209">
    <property type="entry name" value="Peptidase_S8/S53_dom"/>
</dbReference>
<evidence type="ECO:0000313" key="9">
    <source>
        <dbReference type="EMBL" id="KAL0479554.1"/>
    </source>
</evidence>
<dbReference type="PROSITE" id="PS00138">
    <property type="entry name" value="SUBTILASE_SER"/>
    <property type="match status" value="1"/>
</dbReference>
<feature type="active site" description="Charge relay system" evidence="5">
    <location>
        <position position="133"/>
    </location>
</feature>
<accession>A0AAW2YR34</accession>
<dbReference type="Gene3D" id="3.40.50.200">
    <property type="entry name" value="Peptidase S8/S53 domain"/>
    <property type="match status" value="1"/>
</dbReference>
<feature type="chain" id="PRO_5043520302" evidence="7">
    <location>
        <begin position="20"/>
        <end position="370"/>
    </location>
</feature>
<feature type="active site" description="Charge relay system" evidence="5">
    <location>
        <position position="162"/>
    </location>
</feature>
<dbReference type="GO" id="GO:0006508">
    <property type="term" value="P:proteolysis"/>
    <property type="evidence" value="ECO:0007669"/>
    <property type="project" value="UniProtKB-KW"/>
</dbReference>
<dbReference type="Proteomes" id="UP001431209">
    <property type="component" value="Unassembled WGS sequence"/>
</dbReference>
<comment type="similarity">
    <text evidence="1 5 6">Belongs to the peptidase S8 family.</text>
</comment>
<dbReference type="AlphaFoldDB" id="A0AAW2YR34"/>
<evidence type="ECO:0000256" key="2">
    <source>
        <dbReference type="ARBA" id="ARBA00022670"/>
    </source>
</evidence>
<dbReference type="InterPro" id="IPR023827">
    <property type="entry name" value="Peptidase_S8_Asp-AS"/>
</dbReference>
<dbReference type="InterPro" id="IPR036852">
    <property type="entry name" value="Peptidase_S8/S53_dom_sf"/>
</dbReference>
<keyword evidence="10" id="KW-1185">Reference proteome</keyword>
<organism evidence="9 10">
    <name type="scientific">Acrasis kona</name>
    <dbReference type="NCBI Taxonomy" id="1008807"/>
    <lineage>
        <taxon>Eukaryota</taxon>
        <taxon>Discoba</taxon>
        <taxon>Heterolobosea</taxon>
        <taxon>Tetramitia</taxon>
        <taxon>Eutetramitia</taxon>
        <taxon>Acrasidae</taxon>
        <taxon>Acrasis</taxon>
    </lineage>
</organism>
<dbReference type="PROSITE" id="PS51892">
    <property type="entry name" value="SUBTILASE"/>
    <property type="match status" value="1"/>
</dbReference>
<dbReference type="InterPro" id="IPR023828">
    <property type="entry name" value="Peptidase_S8_Ser-AS"/>
</dbReference>
<name>A0AAW2YR34_9EUKA</name>
<evidence type="ECO:0000313" key="10">
    <source>
        <dbReference type="Proteomes" id="UP001431209"/>
    </source>
</evidence>
<dbReference type="InterPro" id="IPR015500">
    <property type="entry name" value="Peptidase_S8_subtilisin-rel"/>
</dbReference>
<comment type="caution">
    <text evidence="9">The sequence shown here is derived from an EMBL/GenBank/DDBJ whole genome shotgun (WGS) entry which is preliminary data.</text>
</comment>
<dbReference type="GO" id="GO:0004252">
    <property type="term" value="F:serine-type endopeptidase activity"/>
    <property type="evidence" value="ECO:0007669"/>
    <property type="project" value="UniProtKB-UniRule"/>
</dbReference>
<feature type="active site" description="Charge relay system" evidence="5">
    <location>
        <position position="317"/>
    </location>
</feature>
<dbReference type="PRINTS" id="PR00723">
    <property type="entry name" value="SUBTILISIN"/>
</dbReference>
<feature type="signal peptide" evidence="7">
    <location>
        <begin position="1"/>
        <end position="19"/>
    </location>
</feature>
<dbReference type="PANTHER" id="PTHR43806:SF11">
    <property type="entry name" value="CEREVISIN-RELATED"/>
    <property type="match status" value="1"/>
</dbReference>
<dbReference type="PROSITE" id="PS00137">
    <property type="entry name" value="SUBTILASE_HIS"/>
    <property type="match status" value="1"/>
</dbReference>
<dbReference type="CDD" id="cd04077">
    <property type="entry name" value="Peptidases_S8_PCSK9_ProteinaseK_like"/>
    <property type="match status" value="1"/>
</dbReference>
<evidence type="ECO:0000256" key="4">
    <source>
        <dbReference type="ARBA" id="ARBA00022825"/>
    </source>
</evidence>
<sequence>MHLILFTAVIISLVALSICKKDEYIVRTTDNFNISSLPINFEVKGEFDFGPGFRGFVAKLSPLAINAIKKNNDIIGVTRSELVIPPPTAVNNNYIYKHQQNNVTWGLDILDGVLDHKYVYEGDGSGVDVYIVDSGIDVNHKEFEGRAKWGYPNDHQEDEMGHGTHVAGIIGSKTYGVAKKCTLIAVRVLGANGGYSADILTGLSYIIKSAKKSGKPSVVNMSMTSFTPQKDINDAAAAVLKSGIAFVTASGNQGADSCRVSPSMVPGIMSVAASDKDDVYWESSNSGPCCKVVAPGVDVLSTCIKSEGLVCEKTGTSMASPHVAGVLAQAYSTHKFEDVSAAFEYVLSKSRRDVLKGDLKKTPNIFIKAL</sequence>
<dbReference type="PANTHER" id="PTHR43806">
    <property type="entry name" value="PEPTIDASE S8"/>
    <property type="match status" value="1"/>
</dbReference>
<protein>
    <submittedName>
        <fullName evidence="9">Subtilase-type proteinase</fullName>
    </submittedName>
</protein>
<dbReference type="InterPro" id="IPR034193">
    <property type="entry name" value="PCSK9_ProteinaseK-like"/>
</dbReference>
<feature type="domain" description="Peptidase S8/S53" evidence="8">
    <location>
        <begin position="124"/>
        <end position="335"/>
    </location>
</feature>
<proteinExistence type="inferred from homology"/>